<keyword evidence="14" id="KW-0408">Iron</keyword>
<evidence type="ECO:0000256" key="15">
    <source>
        <dbReference type="ARBA" id="ARBA00023014"/>
    </source>
</evidence>
<feature type="domain" description="DNA2/NAM7 helicase helicase" evidence="24">
    <location>
        <begin position="1000"/>
        <end position="1262"/>
    </location>
</feature>
<keyword evidence="13" id="KW-0067">ATP-binding</keyword>
<dbReference type="Pfam" id="PF13086">
    <property type="entry name" value="AAA_11"/>
    <property type="match status" value="1"/>
</dbReference>
<evidence type="ECO:0000256" key="16">
    <source>
        <dbReference type="ARBA" id="ARBA00023125"/>
    </source>
</evidence>
<feature type="domain" description="DNA2/NAM7 helicase-like C-terminal" evidence="25">
    <location>
        <begin position="1329"/>
        <end position="1530"/>
    </location>
</feature>
<dbReference type="InterPro" id="IPR041679">
    <property type="entry name" value="DNA2/NAM7-like_C"/>
</dbReference>
<evidence type="ECO:0000256" key="1">
    <source>
        <dbReference type="ARBA" id="ARBA00001966"/>
    </source>
</evidence>
<evidence type="ECO:0000256" key="7">
    <source>
        <dbReference type="ARBA" id="ARBA00022722"/>
    </source>
</evidence>
<dbReference type="Gene3D" id="3.40.50.300">
    <property type="entry name" value="P-loop containing nucleotide triphosphate hydrolases"/>
    <property type="match status" value="2"/>
</dbReference>
<dbReference type="Gene3D" id="3.90.320.10">
    <property type="match status" value="1"/>
</dbReference>
<comment type="caution">
    <text evidence="26">The sequence shown here is derived from an EMBL/GenBank/DDBJ whole genome shotgun (WGS) entry which is preliminary data.</text>
</comment>
<dbReference type="SUPFAM" id="SSF52540">
    <property type="entry name" value="P-loop containing nucleoside triphosphate hydrolases"/>
    <property type="match status" value="1"/>
</dbReference>
<feature type="compositionally biased region" description="Acidic residues" evidence="21">
    <location>
        <begin position="850"/>
        <end position="863"/>
    </location>
</feature>
<accession>A0ABQ9YGB2</accession>
<name>A0ABQ9YGB2_9EUKA</name>
<evidence type="ECO:0000256" key="22">
    <source>
        <dbReference type="SAM" id="SignalP"/>
    </source>
</evidence>
<evidence type="ECO:0000256" key="20">
    <source>
        <dbReference type="ARBA" id="ARBA00047995"/>
    </source>
</evidence>
<feature type="signal peptide" evidence="22">
    <location>
        <begin position="1"/>
        <end position="19"/>
    </location>
</feature>
<dbReference type="Pfam" id="PF13087">
    <property type="entry name" value="AAA_12"/>
    <property type="match status" value="1"/>
</dbReference>
<evidence type="ECO:0000256" key="6">
    <source>
        <dbReference type="ARBA" id="ARBA00022705"/>
    </source>
</evidence>
<proteinExistence type="inferred from homology"/>
<evidence type="ECO:0000256" key="18">
    <source>
        <dbReference type="ARBA" id="ARBA00023242"/>
    </source>
</evidence>
<evidence type="ECO:0000256" key="8">
    <source>
        <dbReference type="ARBA" id="ARBA00022723"/>
    </source>
</evidence>
<dbReference type="Proteomes" id="UP001281761">
    <property type="component" value="Unassembled WGS sequence"/>
</dbReference>
<organism evidence="26 27">
    <name type="scientific">Blattamonas nauphoetae</name>
    <dbReference type="NCBI Taxonomy" id="2049346"/>
    <lineage>
        <taxon>Eukaryota</taxon>
        <taxon>Metamonada</taxon>
        <taxon>Preaxostyla</taxon>
        <taxon>Oxymonadida</taxon>
        <taxon>Blattamonas</taxon>
    </lineage>
</organism>
<feature type="domain" description="DNA replication factor Dna2 N-terminal" evidence="23">
    <location>
        <begin position="4"/>
        <end position="153"/>
    </location>
</feature>
<comment type="subcellular location">
    <subcellularLocation>
        <location evidence="2">Nucleus</location>
    </subcellularLocation>
</comment>
<evidence type="ECO:0000256" key="10">
    <source>
        <dbReference type="ARBA" id="ARBA00022763"/>
    </source>
</evidence>
<feature type="compositionally biased region" description="Basic and acidic residues" evidence="21">
    <location>
        <begin position="468"/>
        <end position="479"/>
    </location>
</feature>
<evidence type="ECO:0000259" key="23">
    <source>
        <dbReference type="Pfam" id="PF08696"/>
    </source>
</evidence>
<keyword evidence="16" id="KW-0238">DNA-binding</keyword>
<keyword evidence="10" id="KW-0227">DNA damage</keyword>
<dbReference type="EC" id="3.6.4.12" evidence="4"/>
<protein>
    <recommendedName>
        <fullName evidence="4">DNA helicase</fullName>
        <ecNumber evidence="4">3.6.4.12</ecNumber>
    </recommendedName>
</protein>
<feature type="region of interest" description="Disordered" evidence="21">
    <location>
        <begin position="1033"/>
        <end position="1056"/>
    </location>
</feature>
<evidence type="ECO:0000313" key="26">
    <source>
        <dbReference type="EMBL" id="KAK2962786.1"/>
    </source>
</evidence>
<keyword evidence="19" id="KW-0511">Multifunctional enzyme</keyword>
<evidence type="ECO:0000256" key="12">
    <source>
        <dbReference type="ARBA" id="ARBA00022806"/>
    </source>
</evidence>
<dbReference type="GO" id="GO:0016787">
    <property type="term" value="F:hydrolase activity"/>
    <property type="evidence" value="ECO:0007669"/>
    <property type="project" value="UniProtKB-KW"/>
</dbReference>
<reference evidence="26 27" key="1">
    <citation type="journal article" date="2022" name="bioRxiv">
        <title>Genomics of Preaxostyla Flagellates Illuminates Evolutionary Transitions and the Path Towards Mitochondrial Loss.</title>
        <authorList>
            <person name="Novak L.V.F."/>
            <person name="Treitli S.C."/>
            <person name="Pyrih J."/>
            <person name="Halakuc P."/>
            <person name="Pipaliya S.V."/>
            <person name="Vacek V."/>
            <person name="Brzon O."/>
            <person name="Soukal P."/>
            <person name="Eme L."/>
            <person name="Dacks J.B."/>
            <person name="Karnkowska A."/>
            <person name="Elias M."/>
            <person name="Hampl V."/>
        </authorList>
    </citation>
    <scope>NUCLEOTIDE SEQUENCE [LARGE SCALE GENOMIC DNA]</scope>
    <source>
        <strain evidence="26">NAU3</strain>
        <tissue evidence="26">Gut</tissue>
    </source>
</reference>
<comment type="cofactor">
    <cofactor evidence="1">
        <name>[4Fe-4S] cluster</name>
        <dbReference type="ChEBI" id="CHEBI:49883"/>
    </cofactor>
</comment>
<evidence type="ECO:0000256" key="5">
    <source>
        <dbReference type="ARBA" id="ARBA00022485"/>
    </source>
</evidence>
<dbReference type="InterPro" id="IPR041677">
    <property type="entry name" value="DNA2/NAM7_AAA_11"/>
</dbReference>
<keyword evidence="12 26" id="KW-0347">Helicase</keyword>
<keyword evidence="27" id="KW-1185">Reference proteome</keyword>
<feature type="region of interest" description="Disordered" evidence="21">
    <location>
        <begin position="847"/>
        <end position="883"/>
    </location>
</feature>
<evidence type="ECO:0000256" key="2">
    <source>
        <dbReference type="ARBA" id="ARBA00004123"/>
    </source>
</evidence>
<dbReference type="PANTHER" id="PTHR10887">
    <property type="entry name" value="DNA2/NAM7 HELICASE FAMILY"/>
    <property type="match status" value="1"/>
</dbReference>
<keyword evidence="17" id="KW-0234">DNA repair</keyword>
<keyword evidence="15" id="KW-0411">Iron-sulfur</keyword>
<dbReference type="GO" id="GO:0003678">
    <property type="term" value="F:DNA helicase activity"/>
    <property type="evidence" value="ECO:0007669"/>
    <property type="project" value="UniProtKB-EC"/>
</dbReference>
<evidence type="ECO:0000256" key="14">
    <source>
        <dbReference type="ARBA" id="ARBA00023004"/>
    </source>
</evidence>
<keyword evidence="9" id="KW-0547">Nucleotide-binding</keyword>
<evidence type="ECO:0000256" key="21">
    <source>
        <dbReference type="SAM" id="MobiDB-lite"/>
    </source>
</evidence>
<comment type="catalytic activity">
    <reaction evidence="20">
        <text>ATP + H2O = ADP + phosphate + H(+)</text>
        <dbReference type="Rhea" id="RHEA:13065"/>
        <dbReference type="ChEBI" id="CHEBI:15377"/>
        <dbReference type="ChEBI" id="CHEBI:15378"/>
        <dbReference type="ChEBI" id="CHEBI:30616"/>
        <dbReference type="ChEBI" id="CHEBI:43474"/>
        <dbReference type="ChEBI" id="CHEBI:456216"/>
        <dbReference type="EC" id="3.6.4.12"/>
    </reaction>
</comment>
<evidence type="ECO:0000313" key="27">
    <source>
        <dbReference type="Proteomes" id="UP001281761"/>
    </source>
</evidence>
<keyword evidence="22" id="KW-0732">Signal</keyword>
<comment type="similarity">
    <text evidence="3">Belongs to the DNA2/NAM7 helicase family.</text>
</comment>
<feature type="region of interest" description="Disordered" evidence="21">
    <location>
        <begin position="174"/>
        <end position="206"/>
    </location>
</feature>
<dbReference type="InterPro" id="IPR014808">
    <property type="entry name" value="DNA_replication_fac_Dna2_N"/>
</dbReference>
<dbReference type="InterPro" id="IPR027417">
    <property type="entry name" value="P-loop_NTPase"/>
</dbReference>
<evidence type="ECO:0000259" key="25">
    <source>
        <dbReference type="Pfam" id="PF13087"/>
    </source>
</evidence>
<feature type="compositionally biased region" description="Acidic residues" evidence="21">
    <location>
        <begin position="1045"/>
        <end position="1056"/>
    </location>
</feature>
<dbReference type="CDD" id="cd18808">
    <property type="entry name" value="SF1_C_Upf1"/>
    <property type="match status" value="1"/>
</dbReference>
<feature type="region of interest" description="Disordered" evidence="21">
    <location>
        <begin position="1264"/>
        <end position="1286"/>
    </location>
</feature>
<sequence length="1578" mass="175713">MNLAVIGTLVHTLFQQTLAIWEETRFVAPDFPAGSSYSFEEVKSTFSLSIIPQLVTDIIRSHSSSLLTVRLSDAEAEEILKSYIPSITQFIADSCITPNSLSSTRTHTASIIPVRSSTTPTPNTPAIYHLLANEDTVIVPTLGLKGRVDCTIQLKSTDPTHSLLISALDLKSGKPRFSKNPHSSQRGQNWTKPPHDTSSQNDASPKNEHVGQVALYSSLLRHTYSTPSSTGQRNLKLDWKDGDEGATSHSSWLVYLTKQEQQTRPSFTHQTSQIEKKYFSFEISHSLPETVALLIRRNEIATSLRSLTLPQRLDIEDVGSGMDEALFSFDSPLLSSLQTFHRTHSQSLPRQLSSSESMLSASSLPHNGSFFDTTNLNRSCQYCHVRTICGVVTKFVNETPESVLRSDMWDDADSIQKQKRDDMHTVSVFGNQKNGKQPRLSDSDWEDQSDAAETLKLDDSDNWEDSEPSEKDDPPKDLLRTSYSEKQDVSMPSLEVVQQYFFLFWWDMFWKEQRIAMNDQTMRFEDLWAAHSTFSEQVTGQTLSRLTPLFTFHPTPTSAFTSFFVRFHSSSVQRPSLLQPGQTVILSEDSADSVPTDELIGTGGFRIGSGLLRTLILSRKASELSLGDTLVKVVSDVVLSIEKGAKCPPHSVDSPIRLELPSIISDCSCFDLVCISTIDPVLPRHLLPQTLLPHTALSITPLFPSVVSFQSLDSIQTIISQSLSHAVDPSTPSIKFRIDNIPFDGSNYQFTIARGHLVSLFIPESMDRSALDRRTEKEDEKKVRFHSLFQKMEAEEAAERERKRRLLKLLFENADRGAALIGGKEDRLGLNLEILFRIIEGAKIRKDKTEDWEDSDSREEEDGDGKGQPVVENDETAVTTQGTTGELSETLLIFTQLWSSQAAMTTPQTNRIISSFLQTPTTASQGLSGLSTQTRQLIQSSPHLMLAVPPFDWRNLHFNACQLRAFASVFLTCVWHIPTFKESLTTIPVDSEADQTLSVLNVIGLPGSGKTHLIVEITHALLWAAQTETQKEREKKTLLGQNEASDGDDWDSDTDSESGLASDAFVSLGKQIKSAPFRILVCGHTHNSVDNILFGLWKRRVPFIRVGKDKHIDKEIRQNAARVLNRKKGPQKERTDEEYGFDEESAMRESKSSFFVFPPTLHSHIKHTISHIQSQSDPSFFELVSLVSSIPVVGMTVLSFSSLMTSSDLPFPLSCLFHHFDLVIVDEASQVLLPSSLPLFLQTPTILFVGDPYQLPPLIRSKRHDMSNSSSTVTPAHSLHHDNSIGVDTPPTSLHQSIFNHLSSLSPTAFFSTSPTQPNTSAPSSPFSSDSFVLEDQYRMNRGICDLLNGLVYRGTMRCGNDLVANRTFEVDPLLLGGLSGWLRVVLDPATAVAFVDTDGSEEVAGMRKQHSNETEASLVKQIVESLLSCGTNTANVRAEHPIGVITPYRAQVRLIRSVLEENTHKKDNFTRGIDVHTVDSFQGKERDVIIISLVQSASDMQHASLLADKQRLNVALSRARRKIVIVGSKNAILRENDFTQNSALVQLLALFPKEENSPNHLTQIFRQPVLVSPWENG</sequence>
<feature type="compositionally biased region" description="Polar residues" evidence="21">
    <location>
        <begin position="180"/>
        <end position="204"/>
    </location>
</feature>
<keyword evidence="6" id="KW-0235">DNA replication</keyword>
<evidence type="ECO:0000256" key="11">
    <source>
        <dbReference type="ARBA" id="ARBA00022801"/>
    </source>
</evidence>
<evidence type="ECO:0000256" key="9">
    <source>
        <dbReference type="ARBA" id="ARBA00022741"/>
    </source>
</evidence>
<evidence type="ECO:0000256" key="13">
    <source>
        <dbReference type="ARBA" id="ARBA00022840"/>
    </source>
</evidence>
<evidence type="ECO:0000256" key="4">
    <source>
        <dbReference type="ARBA" id="ARBA00012551"/>
    </source>
</evidence>
<feature type="region of interest" description="Disordered" evidence="21">
    <location>
        <begin position="426"/>
        <end position="479"/>
    </location>
</feature>
<evidence type="ECO:0000259" key="24">
    <source>
        <dbReference type="Pfam" id="PF13086"/>
    </source>
</evidence>
<dbReference type="Pfam" id="PF08696">
    <property type="entry name" value="Dna2"/>
    <property type="match status" value="1"/>
</dbReference>
<dbReference type="InterPro" id="IPR047187">
    <property type="entry name" value="SF1_C_Upf1"/>
</dbReference>
<keyword evidence="11 26" id="KW-0378">Hydrolase</keyword>
<keyword evidence="8" id="KW-0479">Metal-binding</keyword>
<dbReference type="EMBL" id="JARBJD010000009">
    <property type="protein sequence ID" value="KAK2962786.1"/>
    <property type="molecule type" value="Genomic_DNA"/>
</dbReference>
<dbReference type="InterPro" id="IPR011604">
    <property type="entry name" value="PDDEXK-like_dom_sf"/>
</dbReference>
<keyword evidence="7" id="KW-0540">Nuclease</keyword>
<evidence type="ECO:0000256" key="19">
    <source>
        <dbReference type="ARBA" id="ARBA00023268"/>
    </source>
</evidence>
<keyword evidence="18" id="KW-0539">Nucleus</keyword>
<feature type="chain" id="PRO_5046891390" description="DNA helicase" evidence="22">
    <location>
        <begin position="20"/>
        <end position="1578"/>
    </location>
</feature>
<dbReference type="InterPro" id="IPR045055">
    <property type="entry name" value="DNA2/NAM7-like"/>
</dbReference>
<dbReference type="PANTHER" id="PTHR10887:SF495">
    <property type="entry name" value="HELICASE SENATAXIN ISOFORM X1-RELATED"/>
    <property type="match status" value="1"/>
</dbReference>
<evidence type="ECO:0000256" key="3">
    <source>
        <dbReference type="ARBA" id="ARBA00007913"/>
    </source>
</evidence>
<keyword evidence="5" id="KW-0004">4Fe-4S</keyword>
<gene>
    <name evidence="26" type="ORF">BLNAU_2221</name>
</gene>
<evidence type="ECO:0000256" key="17">
    <source>
        <dbReference type="ARBA" id="ARBA00023204"/>
    </source>
</evidence>